<feature type="transmembrane region" description="Helical" evidence="7">
    <location>
        <begin position="93"/>
        <end position="115"/>
    </location>
</feature>
<evidence type="ECO:0000256" key="7">
    <source>
        <dbReference type="SAM" id="Phobius"/>
    </source>
</evidence>
<reference evidence="8 9" key="1">
    <citation type="submission" date="2020-05" db="EMBL/GenBank/DDBJ databases">
        <authorList>
            <person name="Niu N."/>
        </authorList>
    </citation>
    <scope>NUCLEOTIDE SEQUENCE [LARGE SCALE GENOMIC DNA]</scope>
    <source>
        <strain evidence="8 9">LMG10982</strain>
    </source>
</reference>
<dbReference type="InterPro" id="IPR003339">
    <property type="entry name" value="ABC/ECF_trnsptr_transmembrane"/>
</dbReference>
<comment type="similarity">
    <text evidence="2">Belongs to the CbiQ family.</text>
</comment>
<evidence type="ECO:0000256" key="6">
    <source>
        <dbReference type="ARBA" id="ARBA00023136"/>
    </source>
</evidence>
<dbReference type="InterPro" id="IPR051611">
    <property type="entry name" value="ECF_transporter_component"/>
</dbReference>
<evidence type="ECO:0000313" key="8">
    <source>
        <dbReference type="EMBL" id="NOL50519.1"/>
    </source>
</evidence>
<proteinExistence type="inferred from homology"/>
<evidence type="ECO:0000256" key="4">
    <source>
        <dbReference type="ARBA" id="ARBA00022692"/>
    </source>
</evidence>
<organism evidence="8 9">
    <name type="scientific">Pelistega europaea</name>
    <dbReference type="NCBI Taxonomy" id="106147"/>
    <lineage>
        <taxon>Bacteria</taxon>
        <taxon>Pseudomonadati</taxon>
        <taxon>Pseudomonadota</taxon>
        <taxon>Betaproteobacteria</taxon>
        <taxon>Burkholderiales</taxon>
        <taxon>Alcaligenaceae</taxon>
        <taxon>Pelistega</taxon>
    </lineage>
</organism>
<dbReference type="GO" id="GO:0005886">
    <property type="term" value="C:plasma membrane"/>
    <property type="evidence" value="ECO:0007669"/>
    <property type="project" value="UniProtKB-ARBA"/>
</dbReference>
<evidence type="ECO:0000256" key="5">
    <source>
        <dbReference type="ARBA" id="ARBA00022989"/>
    </source>
</evidence>
<dbReference type="RefSeq" id="WP_171589503.1">
    <property type="nucleotide sequence ID" value="NZ_JABGBO010000013.1"/>
</dbReference>
<sequence>MKLNSLYQVHYRLIYATLWGFGISFITYIPWLCWLNIIATLVFIGLLKSNHKSVKSYAKRWGKFTLFYLAIFAMLSWHITAYGVQFYDVGFALAKIIVLRMNLLLFSLWILLFNVNELLLLQGILRLPIPLKLKRLFILTIRYIVVLSELNHAMDRAMKARGFQASCNKRTLSVFSQKIALLLIHALDKIEKSQIALKARGFKL</sequence>
<dbReference type="AlphaFoldDB" id="A0A7Y4P731"/>
<keyword evidence="5 7" id="KW-1133">Transmembrane helix</keyword>
<keyword evidence="6 7" id="KW-0472">Membrane</keyword>
<name>A0A7Y4P731_9BURK</name>
<keyword evidence="4 7" id="KW-0812">Transmembrane</keyword>
<keyword evidence="3" id="KW-1003">Cell membrane</keyword>
<evidence type="ECO:0000256" key="3">
    <source>
        <dbReference type="ARBA" id="ARBA00022475"/>
    </source>
</evidence>
<protein>
    <submittedName>
        <fullName evidence="8">Energy-coupling factor transporter transmembrane protein EcfT</fullName>
    </submittedName>
</protein>
<dbReference type="PANTHER" id="PTHR34857">
    <property type="entry name" value="SLL0384 PROTEIN"/>
    <property type="match status" value="1"/>
</dbReference>
<dbReference type="Proteomes" id="UP000541421">
    <property type="component" value="Unassembled WGS sequence"/>
</dbReference>
<evidence type="ECO:0000313" key="9">
    <source>
        <dbReference type="Proteomes" id="UP000541421"/>
    </source>
</evidence>
<comment type="subcellular location">
    <subcellularLocation>
        <location evidence="1">Membrane</location>
        <topology evidence="1">Multi-pass membrane protein</topology>
    </subcellularLocation>
</comment>
<gene>
    <name evidence="8" type="ORF">HKX40_10305</name>
</gene>
<evidence type="ECO:0000256" key="1">
    <source>
        <dbReference type="ARBA" id="ARBA00004141"/>
    </source>
</evidence>
<feature type="transmembrane region" description="Helical" evidence="7">
    <location>
        <begin position="66"/>
        <end position="87"/>
    </location>
</feature>
<evidence type="ECO:0000256" key="2">
    <source>
        <dbReference type="ARBA" id="ARBA00008564"/>
    </source>
</evidence>
<accession>A0A7Y4P731</accession>
<dbReference type="EMBL" id="JABGBO010000013">
    <property type="protein sequence ID" value="NOL50519.1"/>
    <property type="molecule type" value="Genomic_DNA"/>
</dbReference>
<dbReference type="PANTHER" id="PTHR34857:SF2">
    <property type="entry name" value="SLL0384 PROTEIN"/>
    <property type="match status" value="1"/>
</dbReference>
<dbReference type="Pfam" id="PF02361">
    <property type="entry name" value="CbiQ"/>
    <property type="match status" value="1"/>
</dbReference>
<keyword evidence="9" id="KW-1185">Reference proteome</keyword>
<comment type="caution">
    <text evidence="8">The sequence shown here is derived from an EMBL/GenBank/DDBJ whole genome shotgun (WGS) entry which is preliminary data.</text>
</comment>
<feature type="transmembrane region" description="Helical" evidence="7">
    <location>
        <begin position="20"/>
        <end position="46"/>
    </location>
</feature>